<evidence type="ECO:0000313" key="1">
    <source>
        <dbReference type="EMBL" id="AOX01022.1"/>
    </source>
</evidence>
<dbReference type="STRING" id="1458985.BJP34_17640"/>
<dbReference type="Proteomes" id="UP000177870">
    <property type="component" value="Chromosome"/>
</dbReference>
<dbReference type="KEGG" id="mpro:BJP34_17640"/>
<accession>A0A1D8TTP1</accession>
<dbReference type="OrthoDB" id="531045at2"/>
<reference evidence="2" key="1">
    <citation type="submission" date="2016-10" db="EMBL/GenBank/DDBJ databases">
        <title>Comparative genomics uncovers the prolific and rare metabolic potential of the cyanobacterial genus Moorea.</title>
        <authorList>
            <person name="Leao T."/>
            <person name="Castelao G."/>
            <person name="Korobeynikov A."/>
            <person name="Monroe E.A."/>
            <person name="Podell S."/>
            <person name="Glukhov E."/>
            <person name="Allen E."/>
            <person name="Gerwick W.H."/>
            <person name="Gerwick L."/>
        </authorList>
    </citation>
    <scope>NUCLEOTIDE SEQUENCE [LARGE SCALE GENOMIC DNA]</scope>
    <source>
        <strain evidence="2">PAL-8-15-08-1</strain>
    </source>
</reference>
<dbReference type="AlphaFoldDB" id="A0A1D8TTP1"/>
<gene>
    <name evidence="1" type="ORF">BJP34_17640</name>
</gene>
<name>A0A1D8TTP1_9CYAN</name>
<protein>
    <submittedName>
        <fullName evidence="1">Uncharacterized protein</fullName>
    </submittedName>
</protein>
<organism evidence="1 2">
    <name type="scientific">Moorena producens PAL-8-15-08-1</name>
    <dbReference type="NCBI Taxonomy" id="1458985"/>
    <lineage>
        <taxon>Bacteria</taxon>
        <taxon>Bacillati</taxon>
        <taxon>Cyanobacteriota</taxon>
        <taxon>Cyanophyceae</taxon>
        <taxon>Coleofasciculales</taxon>
        <taxon>Coleofasciculaceae</taxon>
        <taxon>Moorena</taxon>
    </lineage>
</organism>
<dbReference type="RefSeq" id="WP_070393473.1">
    <property type="nucleotide sequence ID" value="NZ_CP017599.1"/>
</dbReference>
<proteinExistence type="predicted"/>
<evidence type="ECO:0000313" key="2">
    <source>
        <dbReference type="Proteomes" id="UP000177870"/>
    </source>
</evidence>
<sequence length="115" mass="13252">MARYTRSIKITIPLDRLLPLLIEVLKSCDFEILYESDDYIMARESPGNISFTKLVTVDVLIDKSKATDQQVPINFVVKNEELPLQVNNHCRQMFELLQEAVNNNPDWQVAEELAT</sequence>
<dbReference type="EMBL" id="CP017599">
    <property type="protein sequence ID" value="AOX01022.1"/>
    <property type="molecule type" value="Genomic_DNA"/>
</dbReference>